<feature type="compositionally biased region" description="Polar residues" evidence="1">
    <location>
        <begin position="39"/>
        <end position="55"/>
    </location>
</feature>
<feature type="compositionally biased region" description="Basic residues" evidence="1">
    <location>
        <begin position="76"/>
        <end position="91"/>
    </location>
</feature>
<comment type="caution">
    <text evidence="2">The sequence shown here is derived from an EMBL/GenBank/DDBJ whole genome shotgun (WGS) entry which is preliminary data.</text>
</comment>
<name>A0A5B0PZL3_PUCGR</name>
<feature type="compositionally biased region" description="Polar residues" evidence="1">
    <location>
        <begin position="65"/>
        <end position="75"/>
    </location>
</feature>
<keyword evidence="3" id="KW-1185">Reference proteome</keyword>
<evidence type="ECO:0000313" key="3">
    <source>
        <dbReference type="Proteomes" id="UP000324748"/>
    </source>
</evidence>
<gene>
    <name evidence="2" type="ORF">PGT21_033842</name>
</gene>
<evidence type="ECO:0000313" key="2">
    <source>
        <dbReference type="EMBL" id="KAA1106358.1"/>
    </source>
</evidence>
<dbReference type="EMBL" id="VSWC01000040">
    <property type="protein sequence ID" value="KAA1106358.1"/>
    <property type="molecule type" value="Genomic_DNA"/>
</dbReference>
<dbReference type="AlphaFoldDB" id="A0A5B0PZL3"/>
<accession>A0A5B0PZL3</accession>
<reference evidence="2 3" key="1">
    <citation type="submission" date="2019-05" db="EMBL/GenBank/DDBJ databases">
        <title>Emergence of the Ug99 lineage of the wheat stem rust pathogen through somatic hybridization.</title>
        <authorList>
            <person name="Li F."/>
            <person name="Upadhyaya N.M."/>
            <person name="Sperschneider J."/>
            <person name="Matny O."/>
            <person name="Nguyen-Phuc H."/>
            <person name="Mago R."/>
            <person name="Raley C."/>
            <person name="Miller M.E."/>
            <person name="Silverstein K.A.T."/>
            <person name="Henningsen E."/>
            <person name="Hirsch C.D."/>
            <person name="Visser B."/>
            <person name="Pretorius Z.A."/>
            <person name="Steffenson B.J."/>
            <person name="Schwessinger B."/>
            <person name="Dodds P.N."/>
            <person name="Figueroa M."/>
        </authorList>
    </citation>
    <scope>NUCLEOTIDE SEQUENCE [LARGE SCALE GENOMIC DNA]</scope>
    <source>
        <strain evidence="2">21-0</strain>
    </source>
</reference>
<feature type="compositionally biased region" description="Basic and acidic residues" evidence="1">
    <location>
        <begin position="1"/>
        <end position="22"/>
    </location>
</feature>
<feature type="region of interest" description="Disordered" evidence="1">
    <location>
        <begin position="1"/>
        <end position="109"/>
    </location>
</feature>
<sequence length="109" mass="12747">MAKQDNISHETHKPEYPRDETYISHIVPDPSDETRNQRTWEQSHSSQVTKGSGYQATHERDHEANSTQNYQSIRTKTTRSHRDRTQRKAIQVRRSPTTTIGQEQSTQQD</sequence>
<proteinExistence type="predicted"/>
<dbReference type="Proteomes" id="UP000324748">
    <property type="component" value="Unassembled WGS sequence"/>
</dbReference>
<protein>
    <submittedName>
        <fullName evidence="2">Uncharacterized protein</fullName>
    </submittedName>
</protein>
<evidence type="ECO:0000256" key="1">
    <source>
        <dbReference type="SAM" id="MobiDB-lite"/>
    </source>
</evidence>
<feature type="compositionally biased region" description="Polar residues" evidence="1">
    <location>
        <begin position="94"/>
        <end position="109"/>
    </location>
</feature>
<organism evidence="2 3">
    <name type="scientific">Puccinia graminis f. sp. tritici</name>
    <dbReference type="NCBI Taxonomy" id="56615"/>
    <lineage>
        <taxon>Eukaryota</taxon>
        <taxon>Fungi</taxon>
        <taxon>Dikarya</taxon>
        <taxon>Basidiomycota</taxon>
        <taxon>Pucciniomycotina</taxon>
        <taxon>Pucciniomycetes</taxon>
        <taxon>Pucciniales</taxon>
        <taxon>Pucciniaceae</taxon>
        <taxon>Puccinia</taxon>
    </lineage>
</organism>